<organism evidence="2 3">
    <name type="scientific">Paramecium sonneborni</name>
    <dbReference type="NCBI Taxonomy" id="65129"/>
    <lineage>
        <taxon>Eukaryota</taxon>
        <taxon>Sar</taxon>
        <taxon>Alveolata</taxon>
        <taxon>Ciliophora</taxon>
        <taxon>Intramacronucleata</taxon>
        <taxon>Oligohymenophorea</taxon>
        <taxon>Peniculida</taxon>
        <taxon>Parameciidae</taxon>
        <taxon>Paramecium</taxon>
    </lineage>
</organism>
<proteinExistence type="predicted"/>
<dbReference type="AlphaFoldDB" id="A0A8S1R3Z4"/>
<accession>A0A8S1R3Z4</accession>
<evidence type="ECO:0000313" key="2">
    <source>
        <dbReference type="EMBL" id="CAD8122389.1"/>
    </source>
</evidence>
<dbReference type="Proteomes" id="UP000692954">
    <property type="component" value="Unassembled WGS sequence"/>
</dbReference>
<evidence type="ECO:0000256" key="1">
    <source>
        <dbReference type="SAM" id="Phobius"/>
    </source>
</evidence>
<keyword evidence="1" id="KW-0812">Transmembrane</keyword>
<name>A0A8S1R3Z4_9CILI</name>
<reference evidence="2" key="1">
    <citation type="submission" date="2021-01" db="EMBL/GenBank/DDBJ databases">
        <authorList>
            <consortium name="Genoscope - CEA"/>
            <person name="William W."/>
        </authorList>
    </citation>
    <scope>NUCLEOTIDE SEQUENCE</scope>
</reference>
<evidence type="ECO:0000313" key="3">
    <source>
        <dbReference type="Proteomes" id="UP000692954"/>
    </source>
</evidence>
<comment type="caution">
    <text evidence="2">The sequence shown here is derived from an EMBL/GenBank/DDBJ whole genome shotgun (WGS) entry which is preliminary data.</text>
</comment>
<protein>
    <submittedName>
        <fullName evidence="2">Uncharacterized protein</fullName>
    </submittedName>
</protein>
<keyword evidence="3" id="KW-1185">Reference proteome</keyword>
<sequence>MRQNNQKNSYYLSSAGYCSLIVTELMSVLANLKQKTVIKSC</sequence>
<dbReference type="EMBL" id="CAJJDN010000138">
    <property type="protein sequence ID" value="CAD8122389.1"/>
    <property type="molecule type" value="Genomic_DNA"/>
</dbReference>
<gene>
    <name evidence="2" type="ORF">PSON_ATCC_30995.1.T1380061</name>
</gene>
<feature type="transmembrane region" description="Helical" evidence="1">
    <location>
        <begin position="12"/>
        <end position="32"/>
    </location>
</feature>
<keyword evidence="1" id="KW-1133">Transmembrane helix</keyword>
<keyword evidence="1" id="KW-0472">Membrane</keyword>